<name>A0A1D8TMB7_9CYAN</name>
<dbReference type="Proteomes" id="UP000177870">
    <property type="component" value="Chromosome"/>
</dbReference>
<reference evidence="2" key="1">
    <citation type="submission" date="2016-10" db="EMBL/GenBank/DDBJ databases">
        <title>Comparative genomics uncovers the prolific and rare metabolic potential of the cyanobacterial genus Moorea.</title>
        <authorList>
            <person name="Leao T."/>
            <person name="Castelao G."/>
            <person name="Korobeynikov A."/>
            <person name="Monroe E.A."/>
            <person name="Podell S."/>
            <person name="Glukhov E."/>
            <person name="Allen E."/>
            <person name="Gerwick W.H."/>
            <person name="Gerwick L."/>
        </authorList>
    </citation>
    <scope>NUCLEOTIDE SEQUENCE [LARGE SCALE GENOMIC DNA]</scope>
    <source>
        <strain evidence="2">PAL-8-15-08-1</strain>
    </source>
</reference>
<evidence type="ECO:0000313" key="1">
    <source>
        <dbReference type="EMBL" id="AOW98746.1"/>
    </source>
</evidence>
<protein>
    <recommendedName>
        <fullName evidence="3">Restriction endonuclease subunit R</fullName>
    </recommendedName>
</protein>
<accession>A0A1D8TMB7</accession>
<organism evidence="1 2">
    <name type="scientific">Moorena producens PAL-8-15-08-1</name>
    <dbReference type="NCBI Taxonomy" id="1458985"/>
    <lineage>
        <taxon>Bacteria</taxon>
        <taxon>Bacillati</taxon>
        <taxon>Cyanobacteriota</taxon>
        <taxon>Cyanophyceae</taxon>
        <taxon>Coleofasciculales</taxon>
        <taxon>Coleofasciculaceae</taxon>
        <taxon>Moorena</taxon>
    </lineage>
</organism>
<dbReference type="STRING" id="1458985.BJP34_04145"/>
<dbReference type="KEGG" id="mpro:BJP34_04145"/>
<dbReference type="AlphaFoldDB" id="A0A1D8TMB7"/>
<sequence>MATIISPSKLSLSDVEDKFKLQEVMEPEFFPECVENLPQLIEIERQMLDRAKANYKYLSKDLVLEDLVKMVVVSPLLDLAGFYQPPFKVKAEYEVSLPIEDKDEDTIVKGRIDILVAMQRGLGGLPHERLHQDASKPIWIAVIESKRSAVSLQPAIPQALVYMLKSPQTEQPTFGLVTNGASFIFIKLAKGETLRYALSKAFDIWNPGNYLYDVLGILKRLAAVTAKS</sequence>
<evidence type="ECO:0008006" key="3">
    <source>
        <dbReference type="Google" id="ProtNLM"/>
    </source>
</evidence>
<evidence type="ECO:0000313" key="2">
    <source>
        <dbReference type="Proteomes" id="UP000177870"/>
    </source>
</evidence>
<gene>
    <name evidence="1" type="ORF">BJP34_04145</name>
</gene>
<dbReference type="EMBL" id="CP017599">
    <property type="protein sequence ID" value="AOW98746.1"/>
    <property type="molecule type" value="Genomic_DNA"/>
</dbReference>
<dbReference type="RefSeq" id="WP_070391253.1">
    <property type="nucleotide sequence ID" value="NZ_CP017599.1"/>
</dbReference>
<dbReference type="OrthoDB" id="511707at2"/>
<proteinExistence type="predicted"/>